<keyword evidence="6" id="KW-1003">Cell membrane</keyword>
<dbReference type="CDD" id="cd00082">
    <property type="entry name" value="HisKA"/>
    <property type="match status" value="1"/>
</dbReference>
<evidence type="ECO:0000256" key="9">
    <source>
        <dbReference type="ARBA" id="ARBA00022692"/>
    </source>
</evidence>
<dbReference type="InterPro" id="IPR003661">
    <property type="entry name" value="HisK_dim/P_dom"/>
</dbReference>
<dbReference type="SUPFAM" id="SSF55874">
    <property type="entry name" value="ATPase domain of HSP90 chaperone/DNA topoisomerase II/histidine kinase"/>
    <property type="match status" value="1"/>
</dbReference>
<evidence type="ECO:0000256" key="19">
    <source>
        <dbReference type="ARBA" id="ARBA00023026"/>
    </source>
</evidence>
<evidence type="ECO:0000256" key="12">
    <source>
        <dbReference type="ARBA" id="ARBA00022801"/>
    </source>
</evidence>
<dbReference type="Pfam" id="PF02518">
    <property type="entry name" value="HATPase_c"/>
    <property type="match status" value="1"/>
</dbReference>
<evidence type="ECO:0000256" key="13">
    <source>
        <dbReference type="ARBA" id="ARBA00022840"/>
    </source>
</evidence>
<organism evidence="27 28">
    <name type="scientific">Kribbella alba</name>
    <dbReference type="NCBI Taxonomy" id="190197"/>
    <lineage>
        <taxon>Bacteria</taxon>
        <taxon>Bacillati</taxon>
        <taxon>Actinomycetota</taxon>
        <taxon>Actinomycetes</taxon>
        <taxon>Propionibacteriales</taxon>
        <taxon>Kribbellaceae</taxon>
        <taxon>Kribbella</taxon>
    </lineage>
</organism>
<comment type="caution">
    <text evidence="27">The sequence shown here is derived from an EMBL/GenBank/DDBJ whole genome shotgun (WGS) entry which is preliminary data.</text>
</comment>
<evidence type="ECO:0000259" key="26">
    <source>
        <dbReference type="PROSITE" id="PS50885"/>
    </source>
</evidence>
<dbReference type="PANTHER" id="PTHR44936">
    <property type="entry name" value="SENSOR PROTEIN CREC"/>
    <property type="match status" value="1"/>
</dbReference>
<evidence type="ECO:0000256" key="14">
    <source>
        <dbReference type="ARBA" id="ARBA00022842"/>
    </source>
</evidence>
<evidence type="ECO:0000256" key="21">
    <source>
        <dbReference type="ARBA" id="ARBA00040454"/>
    </source>
</evidence>
<keyword evidence="15" id="KW-0904">Protein phosphatase</keyword>
<dbReference type="InterPro" id="IPR050980">
    <property type="entry name" value="2C_sensor_his_kinase"/>
</dbReference>
<evidence type="ECO:0000256" key="17">
    <source>
        <dbReference type="ARBA" id="ARBA00023012"/>
    </source>
</evidence>
<keyword evidence="17" id="KW-0902">Two-component regulatory system</keyword>
<evidence type="ECO:0000256" key="3">
    <source>
        <dbReference type="ARBA" id="ARBA00001946"/>
    </source>
</evidence>
<evidence type="ECO:0000256" key="1">
    <source>
        <dbReference type="ARBA" id="ARBA00000085"/>
    </source>
</evidence>
<reference evidence="28" key="1">
    <citation type="journal article" date="2019" name="Int. J. Syst. Evol. Microbiol.">
        <title>The Global Catalogue of Microorganisms (GCM) 10K type strain sequencing project: providing services to taxonomists for standard genome sequencing and annotation.</title>
        <authorList>
            <consortium name="The Broad Institute Genomics Platform"/>
            <consortium name="The Broad Institute Genome Sequencing Center for Infectious Disease"/>
            <person name="Wu L."/>
            <person name="Ma J."/>
        </authorList>
    </citation>
    <scope>NUCLEOTIDE SEQUENCE [LARGE SCALE GENOMIC DNA]</scope>
    <source>
        <strain evidence="28">JCM 14306</strain>
    </source>
</reference>
<evidence type="ECO:0000256" key="24">
    <source>
        <dbReference type="SAM" id="Phobius"/>
    </source>
</evidence>
<keyword evidence="11 27" id="KW-0418">Kinase</keyword>
<evidence type="ECO:0000256" key="4">
    <source>
        <dbReference type="ARBA" id="ARBA00004651"/>
    </source>
</evidence>
<dbReference type="InterPro" id="IPR036097">
    <property type="entry name" value="HisK_dim/P_sf"/>
</dbReference>
<evidence type="ECO:0000256" key="8">
    <source>
        <dbReference type="ARBA" id="ARBA00022679"/>
    </source>
</evidence>
<dbReference type="InterPro" id="IPR036890">
    <property type="entry name" value="HATPase_C_sf"/>
</dbReference>
<evidence type="ECO:0000256" key="22">
    <source>
        <dbReference type="ARBA" id="ARBA00041776"/>
    </source>
</evidence>
<dbReference type="SUPFAM" id="SSF158472">
    <property type="entry name" value="HAMP domain-like"/>
    <property type="match status" value="1"/>
</dbReference>
<gene>
    <name evidence="27" type="ORF">GCM10009744_14230</name>
</gene>
<evidence type="ECO:0000313" key="27">
    <source>
        <dbReference type="EMBL" id="GAA1627566.1"/>
    </source>
</evidence>
<evidence type="ECO:0000256" key="11">
    <source>
        <dbReference type="ARBA" id="ARBA00022777"/>
    </source>
</evidence>
<dbReference type="InterPro" id="IPR003594">
    <property type="entry name" value="HATPase_dom"/>
</dbReference>
<keyword evidence="16 24" id="KW-1133">Transmembrane helix</keyword>
<keyword evidence="19" id="KW-0843">Virulence</keyword>
<evidence type="ECO:0000256" key="23">
    <source>
        <dbReference type="SAM" id="MobiDB-lite"/>
    </source>
</evidence>
<name>A0ABP4QYB7_9ACTN</name>
<dbReference type="CDD" id="cd06225">
    <property type="entry name" value="HAMP"/>
    <property type="match status" value="1"/>
</dbReference>
<evidence type="ECO:0000256" key="6">
    <source>
        <dbReference type="ARBA" id="ARBA00022475"/>
    </source>
</evidence>
<evidence type="ECO:0000256" key="2">
    <source>
        <dbReference type="ARBA" id="ARBA00001936"/>
    </source>
</evidence>
<dbReference type="PRINTS" id="PR00344">
    <property type="entry name" value="BCTRLSENSOR"/>
</dbReference>
<dbReference type="EMBL" id="BAAANE010000004">
    <property type="protein sequence ID" value="GAA1627566.1"/>
    <property type="molecule type" value="Genomic_DNA"/>
</dbReference>
<keyword evidence="12" id="KW-0378">Hydrolase</keyword>
<evidence type="ECO:0000256" key="5">
    <source>
        <dbReference type="ARBA" id="ARBA00012438"/>
    </source>
</evidence>
<keyword evidence="9 24" id="KW-0812">Transmembrane</keyword>
<comment type="subcellular location">
    <subcellularLocation>
        <location evidence="4">Cell membrane</location>
        <topology evidence="4">Multi-pass membrane protein</topology>
    </subcellularLocation>
</comment>
<evidence type="ECO:0000256" key="16">
    <source>
        <dbReference type="ARBA" id="ARBA00022989"/>
    </source>
</evidence>
<sequence>MRRRILFLSVGMTTLVVLAFAIPLTILLRNAASDEALSKARYRAESVAYYVGDKNHTTDDITAYLKGITADGPGRISVRLDDGTTLGDPPPGGVPQPQQVPGSHDDGNPNDDGNKGPPKISDTSIRSVSGGVVTDVNVDRVNGPASVCLFLTTEQLYDGLVPRILVLLGASLLVLLLSILGAELVSRRLARPLEETARTAERLAKGDVDARAPTNGPAEVAKVGAALNGLADRIDEVIAVEREAVADLSHRLRTPLTALRLQVEALPDRERAEELNTQVNSLERTLTAVISAARRPQREGRVPHCDAVEVTRKRAAFWEPLFEDQGRELTLDLPTPPAEVRSSAEDLAAALDALVENVVAHTPDGTAARIILTRQPVGGGPGVLIVIADEGPGIPLGAGERGRSDRGSSGLGLDIARRCAEAAGGRLTIHPNLPTGSSVHLTLAAP</sequence>
<comment type="cofactor">
    <cofactor evidence="2">
        <name>Mn(2+)</name>
        <dbReference type="ChEBI" id="CHEBI:29035"/>
    </cofactor>
</comment>
<evidence type="ECO:0000256" key="7">
    <source>
        <dbReference type="ARBA" id="ARBA00022553"/>
    </source>
</evidence>
<dbReference type="RefSeq" id="WP_344110020.1">
    <property type="nucleotide sequence ID" value="NZ_BAAANE010000004.1"/>
</dbReference>
<dbReference type="Gene3D" id="3.30.565.10">
    <property type="entry name" value="Histidine kinase-like ATPase, C-terminal domain"/>
    <property type="match status" value="1"/>
</dbReference>
<dbReference type="EC" id="2.7.13.3" evidence="5"/>
<comment type="cofactor">
    <cofactor evidence="3">
        <name>Mg(2+)</name>
        <dbReference type="ChEBI" id="CHEBI:18420"/>
    </cofactor>
</comment>
<keyword evidence="13" id="KW-0067">ATP-binding</keyword>
<dbReference type="SUPFAM" id="SSF47384">
    <property type="entry name" value="Homodimeric domain of signal transducing histidine kinase"/>
    <property type="match status" value="1"/>
</dbReference>
<feature type="domain" description="HAMP" evidence="26">
    <location>
        <begin position="187"/>
        <end position="239"/>
    </location>
</feature>
<keyword evidence="28" id="KW-1185">Reference proteome</keyword>
<dbReference type="PANTHER" id="PTHR44936:SF9">
    <property type="entry name" value="SENSOR PROTEIN CREC"/>
    <property type="match status" value="1"/>
</dbReference>
<keyword evidence="14" id="KW-0460">Magnesium</keyword>
<dbReference type="Pfam" id="PF00512">
    <property type="entry name" value="HisKA"/>
    <property type="match status" value="1"/>
</dbReference>
<accession>A0ABP4QYB7</accession>
<keyword evidence="10" id="KW-0547">Nucleotide-binding</keyword>
<evidence type="ECO:0000256" key="18">
    <source>
        <dbReference type="ARBA" id="ARBA00023016"/>
    </source>
</evidence>
<keyword evidence="18" id="KW-0346">Stress response</keyword>
<comment type="catalytic activity">
    <reaction evidence="1">
        <text>ATP + protein L-histidine = ADP + protein N-phospho-L-histidine.</text>
        <dbReference type="EC" id="2.7.13.3"/>
    </reaction>
</comment>
<keyword evidence="24" id="KW-0472">Membrane</keyword>
<evidence type="ECO:0000256" key="15">
    <source>
        <dbReference type="ARBA" id="ARBA00022912"/>
    </source>
</evidence>
<dbReference type="Proteomes" id="UP001501319">
    <property type="component" value="Unassembled WGS sequence"/>
</dbReference>
<keyword evidence="20" id="KW-0464">Manganese</keyword>
<evidence type="ECO:0000259" key="25">
    <source>
        <dbReference type="PROSITE" id="PS50109"/>
    </source>
</evidence>
<dbReference type="SMART" id="SM00388">
    <property type="entry name" value="HisKA"/>
    <property type="match status" value="1"/>
</dbReference>
<dbReference type="Pfam" id="PF00672">
    <property type="entry name" value="HAMP"/>
    <property type="match status" value="1"/>
</dbReference>
<protein>
    <recommendedName>
        <fullName evidence="21">Signal transduction histidine-protein kinase/phosphatase MprB</fullName>
        <ecNumber evidence="5">2.7.13.3</ecNumber>
    </recommendedName>
    <alternativeName>
        <fullName evidence="22">Mycobacterial persistence regulator B</fullName>
    </alternativeName>
</protein>
<dbReference type="PROSITE" id="PS50885">
    <property type="entry name" value="HAMP"/>
    <property type="match status" value="1"/>
</dbReference>
<dbReference type="Gene3D" id="1.10.287.130">
    <property type="match status" value="1"/>
</dbReference>
<dbReference type="GO" id="GO:0016301">
    <property type="term" value="F:kinase activity"/>
    <property type="evidence" value="ECO:0007669"/>
    <property type="project" value="UniProtKB-KW"/>
</dbReference>
<dbReference type="InterPro" id="IPR005467">
    <property type="entry name" value="His_kinase_dom"/>
</dbReference>
<dbReference type="PROSITE" id="PS50109">
    <property type="entry name" value="HIS_KIN"/>
    <property type="match status" value="1"/>
</dbReference>
<keyword evidence="8" id="KW-0808">Transferase</keyword>
<dbReference type="Gene3D" id="1.10.8.500">
    <property type="entry name" value="HAMP domain in histidine kinase"/>
    <property type="match status" value="1"/>
</dbReference>
<feature type="region of interest" description="Disordered" evidence="23">
    <location>
        <begin position="79"/>
        <end position="126"/>
    </location>
</feature>
<keyword evidence="7" id="KW-0597">Phosphoprotein</keyword>
<feature type="domain" description="Histidine kinase" evidence="25">
    <location>
        <begin position="247"/>
        <end position="446"/>
    </location>
</feature>
<dbReference type="SMART" id="SM00387">
    <property type="entry name" value="HATPase_c"/>
    <property type="match status" value="1"/>
</dbReference>
<evidence type="ECO:0000256" key="10">
    <source>
        <dbReference type="ARBA" id="ARBA00022741"/>
    </source>
</evidence>
<proteinExistence type="predicted"/>
<dbReference type="InterPro" id="IPR003660">
    <property type="entry name" value="HAMP_dom"/>
</dbReference>
<evidence type="ECO:0000256" key="20">
    <source>
        <dbReference type="ARBA" id="ARBA00023211"/>
    </source>
</evidence>
<evidence type="ECO:0000313" key="28">
    <source>
        <dbReference type="Proteomes" id="UP001501319"/>
    </source>
</evidence>
<dbReference type="SMART" id="SM00304">
    <property type="entry name" value="HAMP"/>
    <property type="match status" value="1"/>
</dbReference>
<feature type="transmembrane region" description="Helical" evidence="24">
    <location>
        <begin position="164"/>
        <end position="185"/>
    </location>
</feature>
<dbReference type="InterPro" id="IPR004358">
    <property type="entry name" value="Sig_transdc_His_kin-like_C"/>
</dbReference>